<dbReference type="PROSITE" id="PS00678">
    <property type="entry name" value="WD_REPEATS_1"/>
    <property type="match status" value="1"/>
</dbReference>
<dbReference type="SMART" id="SM00320">
    <property type="entry name" value="WD40"/>
    <property type="match status" value="2"/>
</dbReference>
<dbReference type="EMBL" id="ASPP01029412">
    <property type="protein sequence ID" value="ETO04399.1"/>
    <property type="molecule type" value="Genomic_DNA"/>
</dbReference>
<keyword evidence="1 3" id="KW-0853">WD repeat</keyword>
<name>X6LS09_RETFI</name>
<feature type="repeat" description="WD" evidence="3">
    <location>
        <begin position="2"/>
        <end position="43"/>
    </location>
</feature>
<proteinExistence type="predicted"/>
<evidence type="ECO:0000313" key="4">
    <source>
        <dbReference type="EMBL" id="ETO04399.1"/>
    </source>
</evidence>
<evidence type="ECO:0000256" key="2">
    <source>
        <dbReference type="ARBA" id="ARBA00022737"/>
    </source>
</evidence>
<dbReference type="PANTHER" id="PTHR22847:SF637">
    <property type="entry name" value="WD REPEAT DOMAIN 5B"/>
    <property type="match status" value="1"/>
</dbReference>
<keyword evidence="5" id="KW-1185">Reference proteome</keyword>
<evidence type="ECO:0000256" key="3">
    <source>
        <dbReference type="PROSITE-ProRule" id="PRU00221"/>
    </source>
</evidence>
<dbReference type="InterPro" id="IPR036322">
    <property type="entry name" value="WD40_repeat_dom_sf"/>
</dbReference>
<dbReference type="InterPro" id="IPR019775">
    <property type="entry name" value="WD40_repeat_CS"/>
</dbReference>
<evidence type="ECO:0000256" key="1">
    <source>
        <dbReference type="ARBA" id="ARBA00022574"/>
    </source>
</evidence>
<organism evidence="4 5">
    <name type="scientific">Reticulomyxa filosa</name>
    <dbReference type="NCBI Taxonomy" id="46433"/>
    <lineage>
        <taxon>Eukaryota</taxon>
        <taxon>Sar</taxon>
        <taxon>Rhizaria</taxon>
        <taxon>Retaria</taxon>
        <taxon>Foraminifera</taxon>
        <taxon>Monothalamids</taxon>
        <taxon>Reticulomyxidae</taxon>
        <taxon>Reticulomyxa</taxon>
    </lineage>
</organism>
<dbReference type="SUPFAM" id="SSF50978">
    <property type="entry name" value="WD40 repeat-like"/>
    <property type="match status" value="1"/>
</dbReference>
<keyword evidence="2" id="KW-0677">Repeat</keyword>
<comment type="caution">
    <text evidence="4">The sequence shown here is derived from an EMBL/GenBank/DDBJ whole genome shotgun (WGS) entry which is preliminary data.</text>
</comment>
<dbReference type="PROSITE" id="PS50294">
    <property type="entry name" value="WD_REPEATS_REGION"/>
    <property type="match status" value="1"/>
</dbReference>
<dbReference type="Proteomes" id="UP000023152">
    <property type="component" value="Unassembled WGS sequence"/>
</dbReference>
<reference evidence="4 5" key="1">
    <citation type="journal article" date="2013" name="Curr. Biol.">
        <title>The Genome of the Foraminiferan Reticulomyxa filosa.</title>
        <authorList>
            <person name="Glockner G."/>
            <person name="Hulsmann N."/>
            <person name="Schleicher M."/>
            <person name="Noegel A.A."/>
            <person name="Eichinger L."/>
            <person name="Gallinger C."/>
            <person name="Pawlowski J."/>
            <person name="Sierra R."/>
            <person name="Euteneuer U."/>
            <person name="Pillet L."/>
            <person name="Moustafa A."/>
            <person name="Platzer M."/>
            <person name="Groth M."/>
            <person name="Szafranski K."/>
            <person name="Schliwa M."/>
        </authorList>
    </citation>
    <scope>NUCLEOTIDE SEQUENCE [LARGE SCALE GENOMIC DNA]</scope>
</reference>
<evidence type="ECO:0000313" key="5">
    <source>
        <dbReference type="Proteomes" id="UP000023152"/>
    </source>
</evidence>
<dbReference type="PROSITE" id="PS50082">
    <property type="entry name" value="WD_REPEATS_2"/>
    <property type="match status" value="1"/>
</dbReference>
<dbReference type="GO" id="GO:1990234">
    <property type="term" value="C:transferase complex"/>
    <property type="evidence" value="ECO:0007669"/>
    <property type="project" value="UniProtKB-ARBA"/>
</dbReference>
<dbReference type="AlphaFoldDB" id="X6LS09"/>
<dbReference type="OrthoDB" id="10251381at2759"/>
<sequence length="160" mass="18392">MLNGHKHRVNDLQFSSDGSTILSCSFDNTIRLWDVNSGKELKKINSNDMQIVFPNIQFSSDEASAWDGTIRQGHIKSGQEISCIQTNCNFVNGTQFLRDCQFLMSFLRSGKMEIWSVKSGKKIERIRRTLKSDLTSRNFLQMANAFSSCSMDKKQFEYRI</sequence>
<accession>X6LS09</accession>
<dbReference type="PANTHER" id="PTHR22847">
    <property type="entry name" value="WD40 REPEAT PROTEIN"/>
    <property type="match status" value="1"/>
</dbReference>
<dbReference type="InterPro" id="IPR015943">
    <property type="entry name" value="WD40/YVTN_repeat-like_dom_sf"/>
</dbReference>
<dbReference type="Gene3D" id="2.130.10.10">
    <property type="entry name" value="YVTN repeat-like/Quinoprotein amine dehydrogenase"/>
    <property type="match status" value="1"/>
</dbReference>
<protein>
    <submittedName>
        <fullName evidence="4">WD-repeat protein</fullName>
    </submittedName>
</protein>
<dbReference type="InterPro" id="IPR001680">
    <property type="entry name" value="WD40_rpt"/>
</dbReference>
<gene>
    <name evidence="4" type="ORF">RFI_32997</name>
</gene>
<dbReference type="Pfam" id="PF00400">
    <property type="entry name" value="WD40"/>
    <property type="match status" value="1"/>
</dbReference>